<name>A0A167HL41_CALVF</name>
<sequence length="186" mass="20156">MGAGLFSSILLADHSRLWVEAHCSWRNAREKQSRSNLGGWLFRWGARKPTRLTALWKLLGAFAIGPVPPALPALADVPLLTLAYDSRTAITTSELRRGTRTDQIRPRDHGATPLPNQVVPVRRCCTAHVSVALSGGARRGEAPKQEGPVHFGGLPNRHAQIGMTMNGSFREQTALLVCSFGVSVCA</sequence>
<proteinExistence type="predicted"/>
<protein>
    <submittedName>
        <fullName evidence="1">Uncharacterized protein</fullName>
    </submittedName>
</protein>
<organism evidence="1 2">
    <name type="scientific">Calocera viscosa (strain TUFC12733)</name>
    <dbReference type="NCBI Taxonomy" id="1330018"/>
    <lineage>
        <taxon>Eukaryota</taxon>
        <taxon>Fungi</taxon>
        <taxon>Dikarya</taxon>
        <taxon>Basidiomycota</taxon>
        <taxon>Agaricomycotina</taxon>
        <taxon>Dacrymycetes</taxon>
        <taxon>Dacrymycetales</taxon>
        <taxon>Dacrymycetaceae</taxon>
        <taxon>Calocera</taxon>
    </lineage>
</organism>
<dbReference type="EMBL" id="KV417318">
    <property type="protein sequence ID" value="KZO91745.1"/>
    <property type="molecule type" value="Genomic_DNA"/>
</dbReference>
<keyword evidence="2" id="KW-1185">Reference proteome</keyword>
<gene>
    <name evidence="1" type="ORF">CALVIDRAFT_333537</name>
</gene>
<dbReference type="Proteomes" id="UP000076738">
    <property type="component" value="Unassembled WGS sequence"/>
</dbReference>
<dbReference type="AlphaFoldDB" id="A0A167HL41"/>
<accession>A0A167HL41</accession>
<evidence type="ECO:0000313" key="2">
    <source>
        <dbReference type="Proteomes" id="UP000076738"/>
    </source>
</evidence>
<reference evidence="1 2" key="1">
    <citation type="journal article" date="2016" name="Mol. Biol. Evol.">
        <title>Comparative Genomics of Early-Diverging Mushroom-Forming Fungi Provides Insights into the Origins of Lignocellulose Decay Capabilities.</title>
        <authorList>
            <person name="Nagy L.G."/>
            <person name="Riley R."/>
            <person name="Tritt A."/>
            <person name="Adam C."/>
            <person name="Daum C."/>
            <person name="Floudas D."/>
            <person name="Sun H."/>
            <person name="Yadav J.S."/>
            <person name="Pangilinan J."/>
            <person name="Larsson K.H."/>
            <person name="Matsuura K."/>
            <person name="Barry K."/>
            <person name="Labutti K."/>
            <person name="Kuo R."/>
            <person name="Ohm R.A."/>
            <person name="Bhattacharya S.S."/>
            <person name="Shirouzu T."/>
            <person name="Yoshinaga Y."/>
            <person name="Martin F.M."/>
            <person name="Grigoriev I.V."/>
            <person name="Hibbett D.S."/>
        </authorList>
    </citation>
    <scope>NUCLEOTIDE SEQUENCE [LARGE SCALE GENOMIC DNA]</scope>
    <source>
        <strain evidence="1 2">TUFC12733</strain>
    </source>
</reference>
<evidence type="ECO:0000313" key="1">
    <source>
        <dbReference type="EMBL" id="KZO91745.1"/>
    </source>
</evidence>